<reference evidence="5 6" key="1">
    <citation type="journal article" date="2020" name="ISME J.">
        <title>Uncovering the hidden diversity of litter-decomposition mechanisms in mushroom-forming fungi.</title>
        <authorList>
            <person name="Floudas D."/>
            <person name="Bentzer J."/>
            <person name="Ahren D."/>
            <person name="Johansson T."/>
            <person name="Persson P."/>
            <person name="Tunlid A."/>
        </authorList>
    </citation>
    <scope>NUCLEOTIDE SEQUENCE [LARGE SCALE GENOMIC DNA]</scope>
    <source>
        <strain evidence="5 6">CBS 291.85</strain>
    </source>
</reference>
<dbReference type="PANTHER" id="PTHR31668:SF4">
    <property type="entry name" value="TRANSCRIPTIONAL ACTIVATOR PROTEIN DAL81"/>
    <property type="match status" value="1"/>
</dbReference>
<dbReference type="Pfam" id="PF00172">
    <property type="entry name" value="Zn_clus"/>
    <property type="match status" value="1"/>
</dbReference>
<dbReference type="SUPFAM" id="SSF57701">
    <property type="entry name" value="Zn2/Cys6 DNA-binding domain"/>
    <property type="match status" value="1"/>
</dbReference>
<feature type="compositionally biased region" description="Polar residues" evidence="3">
    <location>
        <begin position="76"/>
        <end position="92"/>
    </location>
</feature>
<dbReference type="InterPro" id="IPR050797">
    <property type="entry name" value="Carb_Metab_Trans_Reg"/>
</dbReference>
<dbReference type="InterPro" id="IPR007219">
    <property type="entry name" value="XnlR_reg_dom"/>
</dbReference>
<keyword evidence="2" id="KW-0539">Nucleus</keyword>
<dbReference type="InterPro" id="IPR036864">
    <property type="entry name" value="Zn2-C6_fun-type_DNA-bd_sf"/>
</dbReference>
<evidence type="ECO:0000259" key="4">
    <source>
        <dbReference type="SMART" id="SM00066"/>
    </source>
</evidence>
<dbReference type="GO" id="GO:0003677">
    <property type="term" value="F:DNA binding"/>
    <property type="evidence" value="ECO:0007669"/>
    <property type="project" value="InterPro"/>
</dbReference>
<dbReference type="GO" id="GO:0000981">
    <property type="term" value="F:DNA-binding transcription factor activity, RNA polymerase II-specific"/>
    <property type="evidence" value="ECO:0007669"/>
    <property type="project" value="InterPro"/>
</dbReference>
<dbReference type="CDD" id="cd12148">
    <property type="entry name" value="fungal_TF_MHR"/>
    <property type="match status" value="1"/>
</dbReference>
<evidence type="ECO:0000256" key="2">
    <source>
        <dbReference type="ARBA" id="ARBA00023242"/>
    </source>
</evidence>
<dbReference type="SMART" id="SM00066">
    <property type="entry name" value="GAL4"/>
    <property type="match status" value="1"/>
</dbReference>
<keyword evidence="6" id="KW-1185">Reference proteome</keyword>
<accession>A0A8H5GQV4</accession>
<dbReference type="GO" id="GO:0005634">
    <property type="term" value="C:nucleus"/>
    <property type="evidence" value="ECO:0007669"/>
    <property type="project" value="TreeGrafter"/>
</dbReference>
<dbReference type="Proteomes" id="UP000559256">
    <property type="component" value="Unassembled WGS sequence"/>
</dbReference>
<dbReference type="Pfam" id="PF04082">
    <property type="entry name" value="Fungal_trans"/>
    <property type="match status" value="1"/>
</dbReference>
<evidence type="ECO:0000313" key="5">
    <source>
        <dbReference type="EMBL" id="KAF5369556.1"/>
    </source>
</evidence>
<protein>
    <recommendedName>
        <fullName evidence="4">Zn(2)-C6 fungal-type domain-containing protein</fullName>
    </recommendedName>
</protein>
<name>A0A8H5GQV4_9AGAR</name>
<dbReference type="GO" id="GO:0006351">
    <property type="term" value="P:DNA-templated transcription"/>
    <property type="evidence" value="ECO:0007669"/>
    <property type="project" value="InterPro"/>
</dbReference>
<evidence type="ECO:0000256" key="3">
    <source>
        <dbReference type="SAM" id="MobiDB-lite"/>
    </source>
</evidence>
<organism evidence="5 6">
    <name type="scientific">Tetrapyrgos nigripes</name>
    <dbReference type="NCBI Taxonomy" id="182062"/>
    <lineage>
        <taxon>Eukaryota</taxon>
        <taxon>Fungi</taxon>
        <taxon>Dikarya</taxon>
        <taxon>Basidiomycota</taxon>
        <taxon>Agaricomycotina</taxon>
        <taxon>Agaricomycetes</taxon>
        <taxon>Agaricomycetidae</taxon>
        <taxon>Agaricales</taxon>
        <taxon>Marasmiineae</taxon>
        <taxon>Marasmiaceae</taxon>
        <taxon>Tetrapyrgos</taxon>
    </lineage>
</organism>
<evidence type="ECO:0000256" key="1">
    <source>
        <dbReference type="ARBA" id="ARBA00022723"/>
    </source>
</evidence>
<dbReference type="PANTHER" id="PTHR31668">
    <property type="entry name" value="GLUCOSE TRANSPORT TRANSCRIPTION REGULATOR RGT1-RELATED-RELATED"/>
    <property type="match status" value="1"/>
</dbReference>
<evidence type="ECO:0000313" key="6">
    <source>
        <dbReference type="Proteomes" id="UP000559256"/>
    </source>
</evidence>
<sequence>MAQQGLVLPTSMQQNQIYELAKTLPPPRKQNTACDACRSRKVKCHRLPDQEKHCTSKNYPCTHYVQQATSEKKRNSATSRRPRNLSTSSNSGAPMYTGPSSPGAPVSPLSENGSQFPYMAPQLPLPVKYGFYPHITLSTPTREVLAYLFSPPDSVDSSPFSPRMRSPYAAWGDLAMKLEHDTFRSDFALDLVEIYFQIVHSRLPLLNPTQFRNQLRVHLSSTSPPPSEAPLHPALVATVIAWGTKFSEHPLLTADRNSHNGQSLLSKTIVDRTRDLAEALKVHRVPTPEHVVIGLLIEPLQPQIHNDPTAFHCFWLTAATRHLLDLQINHKSVMSTISDPEARGTMIFAWWMACICDAFSSLYYRRKPILDDDDYDIDFYTAADPVNTAGAPSPREQLEFLGYYRAAHSLARTARLMSRQLWRPITDSDGIPLDYLRQFGTALRTWREDYLARVGVPKTYEGWDFVTTVSCFASDAQYHVMWIVLFTAMDDLGIRELNEAVRMGTPPGGMSGSGMLMVSNKPYIDEVARKIGEEAVNGALRIAALVSVLTSNEYLVRHLSWYEGMIECLTSAFLRNFSIFYLLFLALKQKLDPAVMEYSCIAAGLLLAKMGRPEVTTCISGLEQYSHSYEEAGEAAQEIRQTYERVRNNGQTQLEHMAPYAKLIPAVPTTTVDPVLPEQMRMAMDVDGKSEPSSPSQHIFI</sequence>
<proteinExistence type="predicted"/>
<feature type="region of interest" description="Disordered" evidence="3">
    <location>
        <begin position="67"/>
        <end position="110"/>
    </location>
</feature>
<dbReference type="InterPro" id="IPR001138">
    <property type="entry name" value="Zn2Cys6_DnaBD"/>
</dbReference>
<dbReference type="GO" id="GO:0008270">
    <property type="term" value="F:zinc ion binding"/>
    <property type="evidence" value="ECO:0007669"/>
    <property type="project" value="InterPro"/>
</dbReference>
<dbReference type="AlphaFoldDB" id="A0A8H5GQV4"/>
<dbReference type="OrthoDB" id="2534600at2759"/>
<feature type="domain" description="Zn(2)-C6 fungal-type" evidence="4">
    <location>
        <begin position="28"/>
        <end position="72"/>
    </location>
</feature>
<keyword evidence="1" id="KW-0479">Metal-binding</keyword>
<dbReference type="GO" id="GO:0001080">
    <property type="term" value="P:nitrogen catabolite activation of transcription from RNA polymerase II promoter"/>
    <property type="evidence" value="ECO:0007669"/>
    <property type="project" value="TreeGrafter"/>
</dbReference>
<dbReference type="CDD" id="cd00067">
    <property type="entry name" value="GAL4"/>
    <property type="match status" value="1"/>
</dbReference>
<gene>
    <name evidence="5" type="ORF">D9758_002551</name>
</gene>
<dbReference type="EMBL" id="JAACJM010000013">
    <property type="protein sequence ID" value="KAF5369556.1"/>
    <property type="molecule type" value="Genomic_DNA"/>
</dbReference>
<comment type="caution">
    <text evidence="5">The sequence shown here is derived from an EMBL/GenBank/DDBJ whole genome shotgun (WGS) entry which is preliminary data.</text>
</comment>